<feature type="region of interest" description="Disordered" evidence="1">
    <location>
        <begin position="68"/>
        <end position="105"/>
    </location>
</feature>
<name>A0AAN9F827_CLITE</name>
<dbReference type="AlphaFoldDB" id="A0AAN9F827"/>
<sequence length="105" mass="11872">MPALVSKRPPPHFIIGVPVPAYKRPLSAKEGKHLRLREAHRRMDARSGVCARDIKGLAKELAYVLSHSEARANSPEHNKETSVPTPRLAWRRAKGRVKQSQHKEK</sequence>
<accession>A0AAN9F827</accession>
<gene>
    <name evidence="2" type="ORF">RJT34_27645</name>
</gene>
<evidence type="ECO:0000256" key="1">
    <source>
        <dbReference type="SAM" id="MobiDB-lite"/>
    </source>
</evidence>
<dbReference type="EMBL" id="JAYKXN010000007">
    <property type="protein sequence ID" value="KAK7271607.1"/>
    <property type="molecule type" value="Genomic_DNA"/>
</dbReference>
<proteinExistence type="predicted"/>
<comment type="caution">
    <text evidence="2">The sequence shown here is derived from an EMBL/GenBank/DDBJ whole genome shotgun (WGS) entry which is preliminary data.</text>
</comment>
<evidence type="ECO:0000313" key="3">
    <source>
        <dbReference type="Proteomes" id="UP001359559"/>
    </source>
</evidence>
<feature type="compositionally biased region" description="Basic residues" evidence="1">
    <location>
        <begin position="89"/>
        <end position="105"/>
    </location>
</feature>
<evidence type="ECO:0000313" key="2">
    <source>
        <dbReference type="EMBL" id="KAK7271607.1"/>
    </source>
</evidence>
<reference evidence="2 3" key="1">
    <citation type="submission" date="2024-01" db="EMBL/GenBank/DDBJ databases">
        <title>The genomes of 5 underutilized Papilionoideae crops provide insights into root nodulation and disease resistance.</title>
        <authorList>
            <person name="Yuan L."/>
        </authorList>
    </citation>
    <scope>NUCLEOTIDE SEQUENCE [LARGE SCALE GENOMIC DNA]</scope>
    <source>
        <strain evidence="2">LY-2023</strain>
        <tissue evidence="2">Leaf</tissue>
    </source>
</reference>
<organism evidence="2 3">
    <name type="scientific">Clitoria ternatea</name>
    <name type="common">Butterfly pea</name>
    <dbReference type="NCBI Taxonomy" id="43366"/>
    <lineage>
        <taxon>Eukaryota</taxon>
        <taxon>Viridiplantae</taxon>
        <taxon>Streptophyta</taxon>
        <taxon>Embryophyta</taxon>
        <taxon>Tracheophyta</taxon>
        <taxon>Spermatophyta</taxon>
        <taxon>Magnoliopsida</taxon>
        <taxon>eudicotyledons</taxon>
        <taxon>Gunneridae</taxon>
        <taxon>Pentapetalae</taxon>
        <taxon>rosids</taxon>
        <taxon>fabids</taxon>
        <taxon>Fabales</taxon>
        <taxon>Fabaceae</taxon>
        <taxon>Papilionoideae</taxon>
        <taxon>50 kb inversion clade</taxon>
        <taxon>NPAAA clade</taxon>
        <taxon>indigoferoid/millettioid clade</taxon>
        <taxon>Phaseoleae</taxon>
        <taxon>Clitoria</taxon>
    </lineage>
</organism>
<keyword evidence="3" id="KW-1185">Reference proteome</keyword>
<dbReference type="Proteomes" id="UP001359559">
    <property type="component" value="Unassembled WGS sequence"/>
</dbReference>
<protein>
    <submittedName>
        <fullName evidence="2">Uncharacterized protein</fullName>
    </submittedName>
</protein>
<feature type="compositionally biased region" description="Basic and acidic residues" evidence="1">
    <location>
        <begin position="68"/>
        <end position="80"/>
    </location>
</feature>